<evidence type="ECO:0000256" key="9">
    <source>
        <dbReference type="SAM" id="Phobius"/>
    </source>
</evidence>
<keyword evidence="7" id="KW-0675">Receptor</keyword>
<dbReference type="InterPro" id="IPR000276">
    <property type="entry name" value="GPCR_Rhodpsn"/>
</dbReference>
<dbReference type="GO" id="GO:0043005">
    <property type="term" value="C:neuron projection"/>
    <property type="evidence" value="ECO:0007669"/>
    <property type="project" value="TreeGrafter"/>
</dbReference>
<dbReference type="GO" id="GO:0042923">
    <property type="term" value="F:neuropeptide binding"/>
    <property type="evidence" value="ECO:0007669"/>
    <property type="project" value="TreeGrafter"/>
</dbReference>
<dbReference type="GO" id="GO:0004930">
    <property type="term" value="F:G protein-coupled receptor activity"/>
    <property type="evidence" value="ECO:0007669"/>
    <property type="project" value="UniProtKB-KW"/>
</dbReference>
<dbReference type="GO" id="GO:0007218">
    <property type="term" value="P:neuropeptide signaling pathway"/>
    <property type="evidence" value="ECO:0007669"/>
    <property type="project" value="TreeGrafter"/>
</dbReference>
<comment type="subcellular location">
    <subcellularLocation>
        <location evidence="1">Cell membrane</location>
        <topology evidence="1">Multi-pass membrane protein</topology>
    </subcellularLocation>
</comment>
<dbReference type="Gene3D" id="1.20.1070.10">
    <property type="entry name" value="Rhodopsin 7-helix transmembrane proteins"/>
    <property type="match status" value="1"/>
</dbReference>
<dbReference type="PROSITE" id="PS50262">
    <property type="entry name" value="G_PROTEIN_RECEP_F1_2"/>
    <property type="match status" value="1"/>
</dbReference>
<evidence type="ECO:0000313" key="11">
    <source>
        <dbReference type="EMBL" id="CAL5136635.1"/>
    </source>
</evidence>
<keyword evidence="2" id="KW-1003">Cell membrane</keyword>
<gene>
    <name evidence="11" type="ORF">CDAUBV1_LOCUS10761</name>
</gene>
<sequence length="344" mass="38959">MFPVFYRTILAKLFGRYTCLIRISTIVCLLWSSNLLQAGLSVERLASIISPLKTRAMSSGKVTRLVISTIIGFSFVFGITITCLSSKPSTVQYIIDENNVTVIDYDALASCERRNISGGTHIDLTKLVYHLDLILFRAIPFATMLISSAVIVASIKKQRRQRDKLIHTAGSVQNRPLFNPRNRESRASLLLLTMNLTTLLTNPLFLIFELVDGEGSEGRITAKLTGNPCVSWVLRQFFNSLIYFNNQTNWIFYLTFGARFRHYIANMFRCKERKNGVVHTHMSDMPIQLTVETNSRSEQSKLRSRLVSRQYDVNSEVGSRVELDNGRASAELMQLTSPLITTQE</sequence>
<feature type="transmembrane region" description="Helical" evidence="9">
    <location>
        <begin position="20"/>
        <end position="42"/>
    </location>
</feature>
<feature type="transmembrane region" description="Helical" evidence="9">
    <location>
        <begin position="134"/>
        <end position="155"/>
    </location>
</feature>
<evidence type="ECO:0000259" key="10">
    <source>
        <dbReference type="PROSITE" id="PS50262"/>
    </source>
</evidence>
<organism evidence="11 12">
    <name type="scientific">Calicophoron daubneyi</name>
    <name type="common">Rumen fluke</name>
    <name type="synonym">Paramphistomum daubneyi</name>
    <dbReference type="NCBI Taxonomy" id="300641"/>
    <lineage>
        <taxon>Eukaryota</taxon>
        <taxon>Metazoa</taxon>
        <taxon>Spiralia</taxon>
        <taxon>Lophotrochozoa</taxon>
        <taxon>Platyhelminthes</taxon>
        <taxon>Trematoda</taxon>
        <taxon>Digenea</taxon>
        <taxon>Plagiorchiida</taxon>
        <taxon>Pronocephalata</taxon>
        <taxon>Paramphistomoidea</taxon>
        <taxon>Paramphistomidae</taxon>
        <taxon>Calicophoron</taxon>
    </lineage>
</organism>
<keyword evidence="3 9" id="KW-0812">Transmembrane</keyword>
<feature type="transmembrane region" description="Helical" evidence="9">
    <location>
        <begin position="62"/>
        <end position="81"/>
    </location>
</feature>
<keyword evidence="4 9" id="KW-1133">Transmembrane helix</keyword>
<feature type="domain" description="G-protein coupled receptors family 1 profile" evidence="10">
    <location>
        <begin position="1"/>
        <end position="253"/>
    </location>
</feature>
<evidence type="ECO:0000256" key="5">
    <source>
        <dbReference type="ARBA" id="ARBA00023040"/>
    </source>
</evidence>
<keyword evidence="5" id="KW-0297">G-protein coupled receptor</keyword>
<dbReference type="Pfam" id="PF00001">
    <property type="entry name" value="7tm_1"/>
    <property type="match status" value="1"/>
</dbReference>
<keyword evidence="6 9" id="KW-0472">Membrane</keyword>
<accession>A0AAV2TJT8</accession>
<dbReference type="Proteomes" id="UP001497525">
    <property type="component" value="Unassembled WGS sequence"/>
</dbReference>
<dbReference type="EMBL" id="CAXLJL010000345">
    <property type="protein sequence ID" value="CAL5136635.1"/>
    <property type="molecule type" value="Genomic_DNA"/>
</dbReference>
<feature type="transmembrane region" description="Helical" evidence="9">
    <location>
        <begin position="189"/>
        <end position="208"/>
    </location>
</feature>
<dbReference type="AlphaFoldDB" id="A0AAV2TJT8"/>
<dbReference type="PANTHER" id="PTHR24229">
    <property type="entry name" value="NEUROPEPTIDES RECEPTOR"/>
    <property type="match status" value="1"/>
</dbReference>
<evidence type="ECO:0000256" key="1">
    <source>
        <dbReference type="ARBA" id="ARBA00004651"/>
    </source>
</evidence>
<evidence type="ECO:0000256" key="6">
    <source>
        <dbReference type="ARBA" id="ARBA00023136"/>
    </source>
</evidence>
<name>A0AAV2TJT8_CALDB</name>
<keyword evidence="8" id="KW-0807">Transducer</keyword>
<evidence type="ECO:0000256" key="7">
    <source>
        <dbReference type="ARBA" id="ARBA00023170"/>
    </source>
</evidence>
<dbReference type="InterPro" id="IPR017452">
    <property type="entry name" value="GPCR_Rhodpsn_7TM"/>
</dbReference>
<dbReference type="GO" id="GO:0005886">
    <property type="term" value="C:plasma membrane"/>
    <property type="evidence" value="ECO:0007669"/>
    <property type="project" value="UniProtKB-SubCell"/>
</dbReference>
<evidence type="ECO:0000256" key="2">
    <source>
        <dbReference type="ARBA" id="ARBA00022475"/>
    </source>
</evidence>
<comment type="caution">
    <text evidence="11">The sequence shown here is derived from an EMBL/GenBank/DDBJ whole genome shotgun (WGS) entry which is preliminary data.</text>
</comment>
<dbReference type="SUPFAM" id="SSF81321">
    <property type="entry name" value="Family A G protein-coupled receptor-like"/>
    <property type="match status" value="1"/>
</dbReference>
<evidence type="ECO:0000256" key="3">
    <source>
        <dbReference type="ARBA" id="ARBA00022692"/>
    </source>
</evidence>
<evidence type="ECO:0000313" key="12">
    <source>
        <dbReference type="Proteomes" id="UP001497525"/>
    </source>
</evidence>
<dbReference type="PANTHER" id="PTHR24229:SF40">
    <property type="entry name" value="ALLATOSTATIN C RECEPTOR 1-RELATED"/>
    <property type="match status" value="1"/>
</dbReference>
<evidence type="ECO:0000256" key="8">
    <source>
        <dbReference type="ARBA" id="ARBA00023224"/>
    </source>
</evidence>
<proteinExistence type="predicted"/>
<protein>
    <recommendedName>
        <fullName evidence="10">G-protein coupled receptors family 1 profile domain-containing protein</fullName>
    </recommendedName>
</protein>
<reference evidence="11" key="1">
    <citation type="submission" date="2024-06" db="EMBL/GenBank/DDBJ databases">
        <authorList>
            <person name="Liu X."/>
            <person name="Lenzi L."/>
            <person name="Haldenby T S."/>
            <person name="Uol C."/>
        </authorList>
    </citation>
    <scope>NUCLEOTIDE SEQUENCE</scope>
</reference>
<evidence type="ECO:0000256" key="4">
    <source>
        <dbReference type="ARBA" id="ARBA00022989"/>
    </source>
</evidence>